<dbReference type="SUPFAM" id="SSF47473">
    <property type="entry name" value="EF-hand"/>
    <property type="match status" value="1"/>
</dbReference>
<sequence length="88" mass="10136">MGFYLPKAVAPEELTYEQLKTIFLQHDADNDGCLSLKELAKAFKLLGDSFPNWRARRCLSYVDSNSDGVIDLREIEKLVQYAAKFKYK</sequence>
<accession>A0A8K0H6Z3</accession>
<dbReference type="Gene3D" id="1.10.238.10">
    <property type="entry name" value="EF-hand"/>
    <property type="match status" value="1"/>
</dbReference>
<dbReference type="Pfam" id="PF13499">
    <property type="entry name" value="EF-hand_7"/>
    <property type="match status" value="1"/>
</dbReference>
<organism evidence="3 4">
    <name type="scientific">Rhamnella rubrinervis</name>
    <dbReference type="NCBI Taxonomy" id="2594499"/>
    <lineage>
        <taxon>Eukaryota</taxon>
        <taxon>Viridiplantae</taxon>
        <taxon>Streptophyta</taxon>
        <taxon>Embryophyta</taxon>
        <taxon>Tracheophyta</taxon>
        <taxon>Spermatophyta</taxon>
        <taxon>Magnoliopsida</taxon>
        <taxon>eudicotyledons</taxon>
        <taxon>Gunneridae</taxon>
        <taxon>Pentapetalae</taxon>
        <taxon>rosids</taxon>
        <taxon>fabids</taxon>
        <taxon>Rosales</taxon>
        <taxon>Rhamnaceae</taxon>
        <taxon>rhamnoid group</taxon>
        <taxon>Rhamneae</taxon>
        <taxon>Rhamnella</taxon>
    </lineage>
</organism>
<dbReference type="GO" id="GO:0005509">
    <property type="term" value="F:calcium ion binding"/>
    <property type="evidence" value="ECO:0007669"/>
    <property type="project" value="InterPro"/>
</dbReference>
<dbReference type="Proteomes" id="UP000796880">
    <property type="component" value="Unassembled WGS sequence"/>
</dbReference>
<dbReference type="EMBL" id="VOIH02000005">
    <property type="protein sequence ID" value="KAF3446669.1"/>
    <property type="molecule type" value="Genomic_DNA"/>
</dbReference>
<gene>
    <name evidence="3" type="ORF">FNV43_RR11849</name>
</gene>
<keyword evidence="1" id="KW-0106">Calcium</keyword>
<name>A0A8K0H6Z3_9ROSA</name>
<feature type="domain" description="EF-hand" evidence="2">
    <location>
        <begin position="14"/>
        <end position="49"/>
    </location>
</feature>
<dbReference type="CDD" id="cd00051">
    <property type="entry name" value="EFh"/>
    <property type="match status" value="1"/>
</dbReference>
<protein>
    <recommendedName>
        <fullName evidence="2">EF-hand domain-containing protein</fullName>
    </recommendedName>
</protein>
<evidence type="ECO:0000313" key="3">
    <source>
        <dbReference type="EMBL" id="KAF3446669.1"/>
    </source>
</evidence>
<comment type="caution">
    <text evidence="3">The sequence shown here is derived from an EMBL/GenBank/DDBJ whole genome shotgun (WGS) entry which is preliminary data.</text>
</comment>
<dbReference type="AlphaFoldDB" id="A0A8K0H6Z3"/>
<evidence type="ECO:0000259" key="2">
    <source>
        <dbReference type="PROSITE" id="PS50222"/>
    </source>
</evidence>
<reference evidence="3" key="1">
    <citation type="submission" date="2020-03" db="EMBL/GenBank/DDBJ databases">
        <title>A high-quality chromosome-level genome assembly of a woody plant with both climbing and erect habits, Rhamnella rubrinervis.</title>
        <authorList>
            <person name="Lu Z."/>
            <person name="Yang Y."/>
            <person name="Zhu X."/>
            <person name="Sun Y."/>
        </authorList>
    </citation>
    <scope>NUCLEOTIDE SEQUENCE</scope>
    <source>
        <strain evidence="3">BYM</strain>
        <tissue evidence="3">Leaf</tissue>
    </source>
</reference>
<dbReference type="PROSITE" id="PS00018">
    <property type="entry name" value="EF_HAND_1"/>
    <property type="match status" value="2"/>
</dbReference>
<dbReference type="InterPro" id="IPR018247">
    <property type="entry name" value="EF_Hand_1_Ca_BS"/>
</dbReference>
<dbReference type="InterPro" id="IPR002048">
    <property type="entry name" value="EF_hand_dom"/>
</dbReference>
<dbReference type="OrthoDB" id="26525at2759"/>
<dbReference type="InterPro" id="IPR011992">
    <property type="entry name" value="EF-hand-dom_pair"/>
</dbReference>
<evidence type="ECO:0000256" key="1">
    <source>
        <dbReference type="ARBA" id="ARBA00022837"/>
    </source>
</evidence>
<evidence type="ECO:0000313" key="4">
    <source>
        <dbReference type="Proteomes" id="UP000796880"/>
    </source>
</evidence>
<keyword evidence="4" id="KW-1185">Reference proteome</keyword>
<dbReference type="PROSITE" id="PS50222">
    <property type="entry name" value="EF_HAND_2"/>
    <property type="match status" value="1"/>
</dbReference>
<proteinExistence type="predicted"/>